<dbReference type="GO" id="GO:0022625">
    <property type="term" value="C:cytosolic large ribosomal subunit"/>
    <property type="evidence" value="ECO:0007669"/>
    <property type="project" value="TreeGrafter"/>
</dbReference>
<evidence type="ECO:0000259" key="6">
    <source>
        <dbReference type="Pfam" id="PF00327"/>
    </source>
</evidence>
<evidence type="ECO:0000313" key="7">
    <source>
        <dbReference type="EMBL" id="MDQ0151390.1"/>
    </source>
</evidence>
<evidence type="ECO:0000256" key="4">
    <source>
        <dbReference type="ARBA" id="ARBA00023274"/>
    </source>
</evidence>
<evidence type="ECO:0000256" key="1">
    <source>
        <dbReference type="ARBA" id="ARBA00007594"/>
    </source>
</evidence>
<reference evidence="7" key="1">
    <citation type="submission" date="2023-07" db="EMBL/GenBank/DDBJ databases">
        <title>Genomic Encyclopedia of Type Strains, Phase IV (KMG-IV): sequencing the most valuable type-strain genomes for metagenomic binning, comparative biology and taxonomic classification.</title>
        <authorList>
            <person name="Goeker M."/>
        </authorList>
    </citation>
    <scope>NUCLEOTIDE SEQUENCE</scope>
    <source>
        <strain evidence="7">DSM 19659</strain>
    </source>
</reference>
<dbReference type="Gene3D" id="3.30.1390.20">
    <property type="entry name" value="Ribosomal protein L30, ferredoxin-like fold domain"/>
    <property type="match status" value="1"/>
</dbReference>
<evidence type="ECO:0000256" key="3">
    <source>
        <dbReference type="ARBA" id="ARBA00022980"/>
    </source>
</evidence>
<comment type="caution">
    <text evidence="7">The sequence shown here is derived from an EMBL/GenBank/DDBJ whole genome shotgun (WGS) entry which is preliminary data.</text>
</comment>
<gene>
    <name evidence="5" type="primary">rpmD</name>
    <name evidence="7" type="ORF">J2S20_000064</name>
</gene>
<dbReference type="EMBL" id="JAUSTO010000001">
    <property type="protein sequence ID" value="MDQ0151390.1"/>
    <property type="molecule type" value="Genomic_DNA"/>
</dbReference>
<dbReference type="InterPro" id="IPR016082">
    <property type="entry name" value="Ribosomal_uL30_ferredoxin-like"/>
</dbReference>
<dbReference type="Proteomes" id="UP001241537">
    <property type="component" value="Unassembled WGS sequence"/>
</dbReference>
<proteinExistence type="inferred from homology"/>
<dbReference type="NCBIfam" id="TIGR01308">
    <property type="entry name" value="rpmD_bact"/>
    <property type="match status" value="1"/>
</dbReference>
<evidence type="ECO:0000256" key="5">
    <source>
        <dbReference type="HAMAP-Rule" id="MF_01371"/>
    </source>
</evidence>
<dbReference type="RefSeq" id="WP_106612397.1">
    <property type="nucleotide sequence ID" value="NZ_JAUSTO010000001.1"/>
</dbReference>
<name>A0AAE4AJV9_9FIRM</name>
<comment type="similarity">
    <text evidence="1 5">Belongs to the universal ribosomal protein uL30 family.</text>
</comment>
<evidence type="ECO:0000256" key="2">
    <source>
        <dbReference type="ARBA" id="ARBA00011838"/>
    </source>
</evidence>
<dbReference type="PANTHER" id="PTHR15892:SF2">
    <property type="entry name" value="LARGE RIBOSOMAL SUBUNIT PROTEIN UL30M"/>
    <property type="match status" value="1"/>
</dbReference>
<dbReference type="PANTHER" id="PTHR15892">
    <property type="entry name" value="MITOCHONDRIAL RIBOSOMAL PROTEIN L30"/>
    <property type="match status" value="1"/>
</dbReference>
<dbReference type="GO" id="GO:0003735">
    <property type="term" value="F:structural constituent of ribosome"/>
    <property type="evidence" value="ECO:0007669"/>
    <property type="project" value="InterPro"/>
</dbReference>
<dbReference type="FunFam" id="3.30.1390.20:FF:000001">
    <property type="entry name" value="50S ribosomal protein L30"/>
    <property type="match status" value="1"/>
</dbReference>
<sequence>MAKKLNITLVKSPIGAIPKQRATVVALGLTKMHKTVTMPDNDAVRGMVWHVRHLVKVEEVEA</sequence>
<organism evidence="7 8">
    <name type="scientific">Moryella indoligenes</name>
    <dbReference type="NCBI Taxonomy" id="371674"/>
    <lineage>
        <taxon>Bacteria</taxon>
        <taxon>Bacillati</taxon>
        <taxon>Bacillota</taxon>
        <taxon>Clostridia</taxon>
        <taxon>Lachnospirales</taxon>
        <taxon>Lachnospiraceae</taxon>
        <taxon>Moryella</taxon>
    </lineage>
</organism>
<dbReference type="InterPro" id="IPR005996">
    <property type="entry name" value="Ribosomal_uL30_bac-type"/>
</dbReference>
<keyword evidence="3 5" id="KW-0689">Ribosomal protein</keyword>
<evidence type="ECO:0000313" key="8">
    <source>
        <dbReference type="Proteomes" id="UP001241537"/>
    </source>
</evidence>
<accession>A0AAE4AJV9</accession>
<dbReference type="CDD" id="cd01658">
    <property type="entry name" value="Ribosomal_L30"/>
    <property type="match status" value="1"/>
</dbReference>
<keyword evidence="8" id="KW-1185">Reference proteome</keyword>
<protein>
    <recommendedName>
        <fullName evidence="5">Large ribosomal subunit protein uL30</fullName>
    </recommendedName>
</protein>
<dbReference type="AlphaFoldDB" id="A0AAE4AJV9"/>
<dbReference type="PIRSF" id="PIRSF002211">
    <property type="entry name" value="Ribosomal_L30_bac-type"/>
    <property type="match status" value="1"/>
</dbReference>
<keyword evidence="4 5" id="KW-0687">Ribonucleoprotein</keyword>
<dbReference type="Pfam" id="PF00327">
    <property type="entry name" value="Ribosomal_L30"/>
    <property type="match status" value="1"/>
</dbReference>
<dbReference type="HAMAP" id="MF_01371_B">
    <property type="entry name" value="Ribosomal_uL30_B"/>
    <property type="match status" value="1"/>
</dbReference>
<dbReference type="GO" id="GO:0006412">
    <property type="term" value="P:translation"/>
    <property type="evidence" value="ECO:0007669"/>
    <property type="project" value="UniProtKB-UniRule"/>
</dbReference>
<dbReference type="SUPFAM" id="SSF55129">
    <property type="entry name" value="Ribosomal protein L30p/L7e"/>
    <property type="match status" value="1"/>
</dbReference>
<comment type="subunit">
    <text evidence="2 5">Part of the 50S ribosomal subunit.</text>
</comment>
<dbReference type="InterPro" id="IPR036919">
    <property type="entry name" value="Ribo_uL30_ferredoxin-like_sf"/>
</dbReference>
<feature type="domain" description="Large ribosomal subunit protein uL30-like ferredoxin-like fold" evidence="6">
    <location>
        <begin position="6"/>
        <end position="55"/>
    </location>
</feature>